<dbReference type="Pfam" id="PF01434">
    <property type="entry name" value="Peptidase_M41"/>
    <property type="match status" value="1"/>
</dbReference>
<organism evidence="4 5">
    <name type="scientific">Devosia salina</name>
    <dbReference type="NCBI Taxonomy" id="2860336"/>
    <lineage>
        <taxon>Bacteria</taxon>
        <taxon>Pseudomonadati</taxon>
        <taxon>Pseudomonadota</taxon>
        <taxon>Alphaproteobacteria</taxon>
        <taxon>Hyphomicrobiales</taxon>
        <taxon>Devosiaceae</taxon>
        <taxon>Devosia</taxon>
    </lineage>
</organism>
<evidence type="ECO:0000313" key="5">
    <source>
        <dbReference type="Proteomes" id="UP000825799"/>
    </source>
</evidence>
<dbReference type="PANTHER" id="PTHR23076">
    <property type="entry name" value="METALLOPROTEASE M41 FTSH"/>
    <property type="match status" value="1"/>
</dbReference>
<protein>
    <submittedName>
        <fullName evidence="4">AAA family ATPase</fullName>
    </submittedName>
</protein>
<dbReference type="EMBL" id="CP080590">
    <property type="protein sequence ID" value="QYO76561.1"/>
    <property type="molecule type" value="Genomic_DNA"/>
</dbReference>
<gene>
    <name evidence="4" type="ORF">K1X15_18535</name>
</gene>
<dbReference type="InterPro" id="IPR037219">
    <property type="entry name" value="Peptidase_M41-like"/>
</dbReference>
<feature type="region of interest" description="Disordered" evidence="2">
    <location>
        <begin position="1"/>
        <end position="28"/>
    </location>
</feature>
<dbReference type="PROSITE" id="PS00674">
    <property type="entry name" value="AAA"/>
    <property type="match status" value="1"/>
</dbReference>
<dbReference type="CDD" id="cd19481">
    <property type="entry name" value="RecA-like_protease"/>
    <property type="match status" value="1"/>
</dbReference>
<reference evidence="4 5" key="1">
    <citation type="submission" date="2021-08" db="EMBL/GenBank/DDBJ databases">
        <title>Devosia salina sp. nov., isolated from the South China Sea sediment.</title>
        <authorList>
            <person name="Zhou Z."/>
        </authorList>
    </citation>
    <scope>NUCLEOTIDE SEQUENCE [LARGE SCALE GENOMIC DNA]</scope>
    <source>
        <strain evidence="4 5">SCS-3</strain>
    </source>
</reference>
<keyword evidence="1" id="KW-0067">ATP-binding</keyword>
<dbReference type="SUPFAM" id="SSF140990">
    <property type="entry name" value="FtsH protease domain-like"/>
    <property type="match status" value="1"/>
</dbReference>
<dbReference type="InterPro" id="IPR003593">
    <property type="entry name" value="AAA+_ATPase"/>
</dbReference>
<dbReference type="Gene3D" id="3.40.50.300">
    <property type="entry name" value="P-loop containing nucleotide triphosphate hydrolases"/>
    <property type="match status" value="1"/>
</dbReference>
<dbReference type="Pfam" id="PF00004">
    <property type="entry name" value="AAA"/>
    <property type="match status" value="1"/>
</dbReference>
<dbReference type="Gene3D" id="1.10.8.60">
    <property type="match status" value="1"/>
</dbReference>
<evidence type="ECO:0000256" key="2">
    <source>
        <dbReference type="SAM" id="MobiDB-lite"/>
    </source>
</evidence>
<dbReference type="Proteomes" id="UP000825799">
    <property type="component" value="Chromosome"/>
</dbReference>
<dbReference type="SMART" id="SM00382">
    <property type="entry name" value="AAA"/>
    <property type="match status" value="1"/>
</dbReference>
<dbReference type="Gene3D" id="1.20.58.760">
    <property type="entry name" value="Peptidase M41"/>
    <property type="match status" value="1"/>
</dbReference>
<comment type="similarity">
    <text evidence="1">Belongs to the AAA ATPase family.</text>
</comment>
<accession>A0ABX8WEZ5</accession>
<feature type="domain" description="AAA+ ATPase" evidence="3">
    <location>
        <begin position="246"/>
        <end position="389"/>
    </location>
</feature>
<dbReference type="PANTHER" id="PTHR23076:SF97">
    <property type="entry name" value="ATP-DEPENDENT ZINC METALLOPROTEASE YME1L1"/>
    <property type="match status" value="1"/>
</dbReference>
<sequence length="656" mass="70869">MSFSSLRIPSPDTEADDDPHREDNTPPPLVERTSAALAQCMFEAARTPSLRRLFKTRPRLIVIKTADEASAAMLERYLSGQDRMTMVAAYTEQQKTGGRYEPQGRTELDLLERGRSVILISQDPEHLLVSEALAGADAIVTVPHPDLAVIRKTIRMVTGRTVRGLLPADVERLSIQHLTVAIRPGLSSRDCVLNLRHMANASQKPDEANTTVPLERLALTELVSDWAFETLALMHHATEGKVDASALRFACLEGPPGTGKTTIAAALARSAGWRFASTSAGSWFAASGGHLGDVIRAARKFFDDIALSQEPVVGLLDEIDAIPDRATMDTDDTSWWSPVVTFLLTEIDRLRKSGKPVMLIGATNHFGRLDRALIRPGRLEYKVSVLLPDVNERRRMFAAYIGDRIDASGIAALARLAVEATPAQIESWCRSATARAKAEERPLALTDLIALVAPPDGRSPETDRGIAIHEAGHAVVAHALNLPIAEVSIVAVGAMGGWVKPKLKDGLLKRSDVENLVTMVLAGRAADTVLGSGANSGAESDLEIANMALRSAMLDLGLFGTLTTGQNVDPRHWNNGSSLWAAIAIELDRLHDRAVKIVSQRRNEIFRLVEVLLVERVITGDRLAAILEAGSKVEMPGMAGDAGGAIEYHAPVTGRI</sequence>
<dbReference type="InterPro" id="IPR027417">
    <property type="entry name" value="P-loop_NTPase"/>
</dbReference>
<name>A0ABX8WEZ5_9HYPH</name>
<keyword evidence="5" id="KW-1185">Reference proteome</keyword>
<dbReference type="SUPFAM" id="SSF52540">
    <property type="entry name" value="P-loop containing nucleoside triphosphate hydrolases"/>
    <property type="match status" value="1"/>
</dbReference>
<dbReference type="InterPro" id="IPR003960">
    <property type="entry name" value="ATPase_AAA_CS"/>
</dbReference>
<dbReference type="InterPro" id="IPR003959">
    <property type="entry name" value="ATPase_AAA_core"/>
</dbReference>
<proteinExistence type="inferred from homology"/>
<evidence type="ECO:0000259" key="3">
    <source>
        <dbReference type="SMART" id="SM00382"/>
    </source>
</evidence>
<dbReference type="InterPro" id="IPR000642">
    <property type="entry name" value="Peptidase_M41"/>
</dbReference>
<dbReference type="RefSeq" id="WP_220305048.1">
    <property type="nucleotide sequence ID" value="NZ_CP080590.1"/>
</dbReference>
<evidence type="ECO:0000256" key="1">
    <source>
        <dbReference type="RuleBase" id="RU003651"/>
    </source>
</evidence>
<evidence type="ECO:0000313" key="4">
    <source>
        <dbReference type="EMBL" id="QYO76561.1"/>
    </source>
</evidence>
<keyword evidence="1" id="KW-0547">Nucleotide-binding</keyword>